<evidence type="ECO:0000313" key="4">
    <source>
        <dbReference type="Proteomes" id="UP000237846"/>
    </source>
</evidence>
<gene>
    <name evidence="3" type="ORF">CLV72_10953</name>
</gene>
<dbReference type="Gene3D" id="3.30.565.10">
    <property type="entry name" value="Histidine kinase-like ATPase, C-terminal domain"/>
    <property type="match status" value="1"/>
</dbReference>
<accession>A0A2T0PV80</accession>
<keyword evidence="3" id="KW-0808">Transferase</keyword>
<evidence type="ECO:0000256" key="1">
    <source>
        <dbReference type="ARBA" id="ARBA00022527"/>
    </source>
</evidence>
<dbReference type="AlphaFoldDB" id="A0A2T0PV80"/>
<dbReference type="Proteomes" id="UP000237846">
    <property type="component" value="Unassembled WGS sequence"/>
</dbReference>
<dbReference type="Pfam" id="PF13581">
    <property type="entry name" value="HATPase_c_2"/>
    <property type="match status" value="1"/>
</dbReference>
<dbReference type="CDD" id="cd16936">
    <property type="entry name" value="HATPase_RsbW-like"/>
    <property type="match status" value="1"/>
</dbReference>
<evidence type="ECO:0000259" key="2">
    <source>
        <dbReference type="Pfam" id="PF13581"/>
    </source>
</evidence>
<reference evidence="3 4" key="1">
    <citation type="submission" date="2018-03" db="EMBL/GenBank/DDBJ databases">
        <title>Genomic Encyclopedia of Archaeal and Bacterial Type Strains, Phase II (KMG-II): from individual species to whole genera.</title>
        <authorList>
            <person name="Goeker M."/>
        </authorList>
    </citation>
    <scope>NUCLEOTIDE SEQUENCE [LARGE SCALE GENOMIC DNA]</scope>
    <source>
        <strain evidence="3 4">DSM 45601</strain>
    </source>
</reference>
<dbReference type="PANTHER" id="PTHR35526">
    <property type="entry name" value="ANTI-SIGMA-F FACTOR RSBW-RELATED"/>
    <property type="match status" value="1"/>
</dbReference>
<name>A0A2T0PV80_9ACTN</name>
<dbReference type="RefSeq" id="WP_170141115.1">
    <property type="nucleotide sequence ID" value="NZ_PVZC01000009.1"/>
</dbReference>
<comment type="caution">
    <text evidence="3">The sequence shown here is derived from an EMBL/GenBank/DDBJ whole genome shotgun (WGS) entry which is preliminary data.</text>
</comment>
<keyword evidence="1" id="KW-0723">Serine/threonine-protein kinase</keyword>
<dbReference type="InterPro" id="IPR003594">
    <property type="entry name" value="HATPase_dom"/>
</dbReference>
<dbReference type="InterPro" id="IPR050267">
    <property type="entry name" value="Anti-sigma-factor_SerPK"/>
</dbReference>
<evidence type="ECO:0000313" key="3">
    <source>
        <dbReference type="EMBL" id="PRX95445.1"/>
    </source>
</evidence>
<dbReference type="GO" id="GO:0004674">
    <property type="term" value="F:protein serine/threonine kinase activity"/>
    <property type="evidence" value="ECO:0007669"/>
    <property type="project" value="UniProtKB-KW"/>
</dbReference>
<dbReference type="EMBL" id="PVZC01000009">
    <property type="protein sequence ID" value="PRX95445.1"/>
    <property type="molecule type" value="Genomic_DNA"/>
</dbReference>
<feature type="domain" description="Histidine kinase/HSP90-like ATPase" evidence="2">
    <location>
        <begin position="24"/>
        <end position="125"/>
    </location>
</feature>
<keyword evidence="4" id="KW-1185">Reference proteome</keyword>
<protein>
    <submittedName>
        <fullName evidence="3">Anti-sigma regulatory factor (Ser/Thr protein kinase)</fullName>
    </submittedName>
</protein>
<dbReference type="InterPro" id="IPR036890">
    <property type="entry name" value="HATPase_C_sf"/>
</dbReference>
<proteinExistence type="predicted"/>
<dbReference type="PANTHER" id="PTHR35526:SF3">
    <property type="entry name" value="ANTI-SIGMA-F FACTOR RSBW"/>
    <property type="match status" value="1"/>
</dbReference>
<keyword evidence="3" id="KW-0418">Kinase</keyword>
<sequence length="157" mass="16642">MIALGGAVIVTRGTADRAFPGLSVSVAEARNWLRQVLTVEAVPAGVVDIAVLLLSEVATNAVTHTESGAPGGRFVLRVRCGPGWLRIECDDAGNRTGSHPRYVMSGPEEVGGRGLALVAELADAFGDRFGFTGRTVYFELHWPNPSGRSPLPARRGY</sequence>
<dbReference type="SUPFAM" id="SSF55874">
    <property type="entry name" value="ATPase domain of HSP90 chaperone/DNA topoisomerase II/histidine kinase"/>
    <property type="match status" value="1"/>
</dbReference>
<organism evidence="3 4">
    <name type="scientific">Allonocardiopsis opalescens</name>
    <dbReference type="NCBI Taxonomy" id="1144618"/>
    <lineage>
        <taxon>Bacteria</taxon>
        <taxon>Bacillati</taxon>
        <taxon>Actinomycetota</taxon>
        <taxon>Actinomycetes</taxon>
        <taxon>Streptosporangiales</taxon>
        <taxon>Allonocardiopsis</taxon>
    </lineage>
</organism>